<keyword evidence="3" id="KW-0813">Transport</keyword>
<accession>U7DAQ8</accession>
<evidence type="ECO:0000256" key="7">
    <source>
        <dbReference type="ARBA" id="ARBA00022840"/>
    </source>
</evidence>
<dbReference type="GO" id="GO:0005524">
    <property type="term" value="F:ATP binding"/>
    <property type="evidence" value="ECO:0007669"/>
    <property type="project" value="UniProtKB-KW"/>
</dbReference>
<evidence type="ECO:0000313" key="11">
    <source>
        <dbReference type="EMBL" id="ERP32212.1"/>
    </source>
</evidence>
<dbReference type="PROSITE" id="PS50893">
    <property type="entry name" value="ABC_TRANSPORTER_2"/>
    <property type="match status" value="1"/>
</dbReference>
<dbReference type="GO" id="GO:0015833">
    <property type="term" value="P:peptide transport"/>
    <property type="evidence" value="ECO:0007669"/>
    <property type="project" value="InterPro"/>
</dbReference>
<evidence type="ECO:0000256" key="6">
    <source>
        <dbReference type="ARBA" id="ARBA00022741"/>
    </source>
</evidence>
<dbReference type="InterPro" id="IPR050388">
    <property type="entry name" value="ABC_Ni/Peptide_Import"/>
</dbReference>
<dbReference type="InterPro" id="IPR013563">
    <property type="entry name" value="Oligopep_ABC_C"/>
</dbReference>
<dbReference type="RefSeq" id="WP_022636443.1">
    <property type="nucleotide sequence ID" value="NZ_ASJR01000006.1"/>
</dbReference>
<evidence type="ECO:0000256" key="1">
    <source>
        <dbReference type="ARBA" id="ARBA00004417"/>
    </source>
</evidence>
<dbReference type="Pfam" id="PF00005">
    <property type="entry name" value="ABC_tran"/>
    <property type="match status" value="1"/>
</dbReference>
<dbReference type="SMART" id="SM00382">
    <property type="entry name" value="AAA"/>
    <property type="match status" value="1"/>
</dbReference>
<dbReference type="PANTHER" id="PTHR43297">
    <property type="entry name" value="OLIGOPEPTIDE TRANSPORT ATP-BINDING PROTEIN APPD"/>
    <property type="match status" value="1"/>
</dbReference>
<keyword evidence="7" id="KW-0067">ATP-binding</keyword>
<dbReference type="InterPro" id="IPR003439">
    <property type="entry name" value="ABC_transporter-like_ATP-bd"/>
</dbReference>
<dbReference type="PROSITE" id="PS00211">
    <property type="entry name" value="ABC_TRANSPORTER_1"/>
    <property type="match status" value="1"/>
</dbReference>
<keyword evidence="8" id="KW-1278">Translocase</keyword>
<evidence type="ECO:0000313" key="12">
    <source>
        <dbReference type="Proteomes" id="UP000017148"/>
    </source>
</evidence>
<keyword evidence="12" id="KW-1185">Reference proteome</keyword>
<keyword evidence="5" id="KW-0997">Cell inner membrane</keyword>
<evidence type="ECO:0000256" key="5">
    <source>
        <dbReference type="ARBA" id="ARBA00022519"/>
    </source>
</evidence>
<gene>
    <name evidence="11" type="ORF">CALK_0943</name>
</gene>
<comment type="subcellular location">
    <subcellularLocation>
        <location evidence="1">Cell inner membrane</location>
        <topology evidence="1">Peripheral membrane protein</topology>
    </subcellularLocation>
</comment>
<protein>
    <submittedName>
        <fullName evidence="11">ABC-type dipeptide/oligopeptide/nickel transport system, ATPase component</fullName>
    </submittedName>
</protein>
<dbReference type="CDD" id="cd03257">
    <property type="entry name" value="ABC_NikE_OppD_transporters"/>
    <property type="match status" value="1"/>
</dbReference>
<dbReference type="OrthoDB" id="9809450at2"/>
<name>U7DAQ8_9BACT</name>
<proteinExistence type="inferred from homology"/>
<evidence type="ECO:0000256" key="4">
    <source>
        <dbReference type="ARBA" id="ARBA00022475"/>
    </source>
</evidence>
<dbReference type="GO" id="GO:0005886">
    <property type="term" value="C:plasma membrane"/>
    <property type="evidence" value="ECO:0007669"/>
    <property type="project" value="UniProtKB-SubCell"/>
</dbReference>
<evidence type="ECO:0000256" key="8">
    <source>
        <dbReference type="ARBA" id="ARBA00022967"/>
    </source>
</evidence>
<dbReference type="InterPro" id="IPR027417">
    <property type="entry name" value="P-loop_NTPase"/>
</dbReference>
<dbReference type="Proteomes" id="UP000017148">
    <property type="component" value="Unassembled WGS sequence"/>
</dbReference>
<dbReference type="InterPro" id="IPR017871">
    <property type="entry name" value="ABC_transporter-like_CS"/>
</dbReference>
<keyword evidence="9" id="KW-0472">Membrane</keyword>
<dbReference type="Gene3D" id="3.40.50.300">
    <property type="entry name" value="P-loop containing nucleotide triphosphate hydrolases"/>
    <property type="match status" value="1"/>
</dbReference>
<comment type="similarity">
    <text evidence="2">Belongs to the ABC transporter superfamily.</text>
</comment>
<dbReference type="AlphaFoldDB" id="U7DAQ8"/>
<reference evidence="11 12" key="1">
    <citation type="journal article" date="2013" name="Environ. Microbiol.">
        <title>Genome analysis of Chitinivibrio alkaliphilus gen. nov., sp. nov., a novel extremely haloalkaliphilic anaerobic chitinolytic bacterium from the candidate phylum Termite Group 3.</title>
        <authorList>
            <person name="Sorokin D.Y."/>
            <person name="Gumerov V.M."/>
            <person name="Rakitin A.L."/>
            <person name="Beletsky A.V."/>
            <person name="Damste J.S."/>
            <person name="Muyzer G."/>
            <person name="Mardanov A.V."/>
            <person name="Ravin N.V."/>
        </authorList>
    </citation>
    <scope>NUCLEOTIDE SEQUENCE [LARGE SCALE GENOMIC DNA]</scope>
    <source>
        <strain evidence="11 12">ACht1</strain>
    </source>
</reference>
<feature type="domain" description="ABC transporter" evidence="10">
    <location>
        <begin position="4"/>
        <end position="254"/>
    </location>
</feature>
<organism evidence="11 12">
    <name type="scientific">Chitinivibrio alkaliphilus ACht1</name>
    <dbReference type="NCBI Taxonomy" id="1313304"/>
    <lineage>
        <taxon>Bacteria</taxon>
        <taxon>Pseudomonadati</taxon>
        <taxon>Fibrobacterota</taxon>
        <taxon>Chitinivibrionia</taxon>
        <taxon>Chitinivibrionales</taxon>
        <taxon>Chitinivibrionaceae</taxon>
        <taxon>Chitinivibrio</taxon>
    </lineage>
</organism>
<evidence type="ECO:0000259" key="10">
    <source>
        <dbReference type="PROSITE" id="PS50893"/>
    </source>
</evidence>
<dbReference type="EMBL" id="ASJR01000006">
    <property type="protein sequence ID" value="ERP32212.1"/>
    <property type="molecule type" value="Genomic_DNA"/>
</dbReference>
<dbReference type="SUPFAM" id="SSF52540">
    <property type="entry name" value="P-loop containing nucleoside triphosphate hydrolases"/>
    <property type="match status" value="1"/>
</dbReference>
<dbReference type="Pfam" id="PF08352">
    <property type="entry name" value="oligo_HPY"/>
    <property type="match status" value="1"/>
</dbReference>
<keyword evidence="4" id="KW-1003">Cell membrane</keyword>
<evidence type="ECO:0000256" key="9">
    <source>
        <dbReference type="ARBA" id="ARBA00023136"/>
    </source>
</evidence>
<dbReference type="FunFam" id="3.40.50.300:FF:000016">
    <property type="entry name" value="Oligopeptide ABC transporter ATP-binding component"/>
    <property type="match status" value="1"/>
</dbReference>
<sequence length="321" mass="35263">MNLLEINDLALSFPSTDGRIRVIDGIHLSIEPGQTHCLVGESGCGKSLTARAILNLLPPTAQIERGAIHFNGTNLLTCSKRELRTIRGGDIGTIFQDPMNSLNPVFTCGDQVRESLQIHRGYTPREAQKKTVELFDLVRIPSPELRTRQYPHELSGGMRQRVMIAMALACEPKLLIADEPTTALDVTVQDRILSVLSTLRKELNIAILFITHDLGVVSRIGDVTTVLYAGRNCEYGATESLLKKPLHPYTQGLLRAVPRLTTHAEELLPIPGSIADAPLGAQACLFASRCPHCMAQCSEATPREVLTQGHRVSCVLYEEEK</sequence>
<dbReference type="STRING" id="1313304.CALK_0943"/>
<evidence type="ECO:0000256" key="3">
    <source>
        <dbReference type="ARBA" id="ARBA00022448"/>
    </source>
</evidence>
<keyword evidence="6" id="KW-0547">Nucleotide-binding</keyword>
<dbReference type="InterPro" id="IPR003593">
    <property type="entry name" value="AAA+_ATPase"/>
</dbReference>
<dbReference type="GO" id="GO:0016887">
    <property type="term" value="F:ATP hydrolysis activity"/>
    <property type="evidence" value="ECO:0007669"/>
    <property type="project" value="InterPro"/>
</dbReference>
<evidence type="ECO:0000256" key="2">
    <source>
        <dbReference type="ARBA" id="ARBA00005417"/>
    </source>
</evidence>
<dbReference type="eggNOG" id="COG0444">
    <property type="taxonomic scope" value="Bacteria"/>
</dbReference>
<comment type="caution">
    <text evidence="11">The sequence shown here is derived from an EMBL/GenBank/DDBJ whole genome shotgun (WGS) entry which is preliminary data.</text>
</comment>
<dbReference type="PANTHER" id="PTHR43297:SF14">
    <property type="entry name" value="ATPASE AAA-TYPE CORE DOMAIN-CONTAINING PROTEIN"/>
    <property type="match status" value="1"/>
</dbReference>
<dbReference type="NCBIfam" id="TIGR01727">
    <property type="entry name" value="oligo_HPY"/>
    <property type="match status" value="1"/>
</dbReference>